<dbReference type="GO" id="GO:0006412">
    <property type="term" value="P:translation"/>
    <property type="evidence" value="ECO:0007669"/>
    <property type="project" value="InterPro"/>
</dbReference>
<keyword evidence="2 5" id="KW-0689">Ribosomal protein</keyword>
<evidence type="ECO:0000256" key="1">
    <source>
        <dbReference type="ARBA" id="ARBA00006194"/>
    </source>
</evidence>
<dbReference type="EMBL" id="LS991953">
    <property type="protein sequence ID" value="SYV93494.1"/>
    <property type="molecule type" value="Genomic_DNA"/>
</dbReference>
<evidence type="ECO:0000256" key="3">
    <source>
        <dbReference type="ARBA" id="ARBA00023274"/>
    </source>
</evidence>
<protein>
    <recommendedName>
        <fullName evidence="4">30S ribosomal protein S11</fullName>
    </recommendedName>
</protein>
<comment type="similarity">
    <text evidence="1">Belongs to the universal ribosomal protein uS11 family.</text>
</comment>
<evidence type="ECO:0000313" key="6">
    <source>
        <dbReference type="Proteomes" id="UP000259328"/>
    </source>
</evidence>
<dbReference type="GO" id="GO:1990904">
    <property type="term" value="C:ribonucleoprotein complex"/>
    <property type="evidence" value="ECO:0007669"/>
    <property type="project" value="UniProtKB-KW"/>
</dbReference>
<evidence type="ECO:0000313" key="5">
    <source>
        <dbReference type="EMBL" id="SYV93494.1"/>
    </source>
</evidence>
<dbReference type="InterPro" id="IPR036967">
    <property type="entry name" value="Ribosomal_uS11_sf"/>
</dbReference>
<reference evidence="6" key="1">
    <citation type="submission" date="2018-06" db="EMBL/GenBank/DDBJ databases">
        <authorList>
            <consortium name="Pathogen Informatics"/>
        </authorList>
    </citation>
    <scope>NUCLEOTIDE SEQUENCE [LARGE SCALE GENOMIC DNA]</scope>
    <source>
        <strain evidence="6">NCTC10124</strain>
    </source>
</reference>
<keyword evidence="3" id="KW-0687">Ribonucleoprotein</keyword>
<proteinExistence type="inferred from homology"/>
<dbReference type="GO" id="GO:0003735">
    <property type="term" value="F:structural constituent of ribosome"/>
    <property type="evidence" value="ECO:0007669"/>
    <property type="project" value="InterPro"/>
</dbReference>
<sequence>MARKAKKKNISSGVAHIHSSNQNTIITFTDEKGNVIAW</sequence>
<accession>A0A3B0PJ21</accession>
<dbReference type="AlphaFoldDB" id="A0A3B0PJ21"/>
<dbReference type="Proteomes" id="UP000259328">
    <property type="component" value="Chromosome"/>
</dbReference>
<gene>
    <name evidence="5" type="primary">rpsK</name>
    <name evidence="5" type="ORF">NCTC10124_01247</name>
</gene>
<dbReference type="InterPro" id="IPR001971">
    <property type="entry name" value="Ribosomal_uS11"/>
</dbReference>
<organism evidence="5 6">
    <name type="scientific">Mycoplasmopsis synoviae</name>
    <name type="common">Mycoplasma synoviae</name>
    <dbReference type="NCBI Taxonomy" id="2109"/>
    <lineage>
        <taxon>Bacteria</taxon>
        <taxon>Bacillati</taxon>
        <taxon>Mycoplasmatota</taxon>
        <taxon>Mycoplasmoidales</taxon>
        <taxon>Metamycoplasmataceae</taxon>
        <taxon>Mycoplasmopsis</taxon>
    </lineage>
</organism>
<dbReference type="GO" id="GO:0005840">
    <property type="term" value="C:ribosome"/>
    <property type="evidence" value="ECO:0007669"/>
    <property type="project" value="UniProtKB-KW"/>
</dbReference>
<dbReference type="Gene3D" id="3.30.420.80">
    <property type="entry name" value="Ribosomal protein S11"/>
    <property type="match status" value="1"/>
</dbReference>
<feature type="non-terminal residue" evidence="5">
    <location>
        <position position="38"/>
    </location>
</feature>
<dbReference type="Pfam" id="PF00411">
    <property type="entry name" value="Ribosomal_S11"/>
    <property type="match status" value="1"/>
</dbReference>
<evidence type="ECO:0000256" key="4">
    <source>
        <dbReference type="ARBA" id="ARBA00035317"/>
    </source>
</evidence>
<name>A0A3B0PJ21_MYCSY</name>
<evidence type="ECO:0000256" key="2">
    <source>
        <dbReference type="ARBA" id="ARBA00022980"/>
    </source>
</evidence>
<dbReference type="SUPFAM" id="SSF53137">
    <property type="entry name" value="Translational machinery components"/>
    <property type="match status" value="1"/>
</dbReference>